<dbReference type="Proteomes" id="UP000887540">
    <property type="component" value="Unplaced"/>
</dbReference>
<evidence type="ECO:0000256" key="3">
    <source>
        <dbReference type="ARBA" id="ARBA00022448"/>
    </source>
</evidence>
<protein>
    <submittedName>
        <fullName evidence="16">Uncharacterized protein</fullName>
    </submittedName>
</protein>
<comment type="similarity">
    <text evidence="2 13">Belongs to the amiloride-sensitive sodium channel (TC 1.A.6) family.</text>
</comment>
<evidence type="ECO:0000256" key="1">
    <source>
        <dbReference type="ARBA" id="ARBA00004141"/>
    </source>
</evidence>
<evidence type="ECO:0000256" key="10">
    <source>
        <dbReference type="ARBA" id="ARBA00023180"/>
    </source>
</evidence>
<dbReference type="WBParaSite" id="ACRNAN_scaffold4573.g25628.t1">
    <property type="protein sequence ID" value="ACRNAN_scaffold4573.g25628.t1"/>
    <property type="gene ID" value="ACRNAN_scaffold4573.g25628"/>
</dbReference>
<evidence type="ECO:0000256" key="7">
    <source>
        <dbReference type="ARBA" id="ARBA00023053"/>
    </source>
</evidence>
<keyword evidence="15" id="KW-1185">Reference proteome</keyword>
<evidence type="ECO:0000256" key="9">
    <source>
        <dbReference type="ARBA" id="ARBA00023136"/>
    </source>
</evidence>
<comment type="subcellular location">
    <subcellularLocation>
        <location evidence="1">Membrane</location>
        <topology evidence="1">Multi-pass membrane protein</topology>
    </subcellularLocation>
</comment>
<evidence type="ECO:0000256" key="2">
    <source>
        <dbReference type="ARBA" id="ARBA00007193"/>
    </source>
</evidence>
<keyword evidence="11 13" id="KW-0739">Sodium transport</keyword>
<reference evidence="16" key="1">
    <citation type="submission" date="2022-11" db="UniProtKB">
        <authorList>
            <consortium name="WormBaseParasite"/>
        </authorList>
    </citation>
    <scope>IDENTIFICATION</scope>
</reference>
<keyword evidence="10" id="KW-0325">Glycoprotein</keyword>
<keyword evidence="6 14" id="KW-1133">Transmembrane helix</keyword>
<evidence type="ECO:0000256" key="6">
    <source>
        <dbReference type="ARBA" id="ARBA00022989"/>
    </source>
</evidence>
<keyword evidence="3 13" id="KW-0813">Transport</keyword>
<evidence type="ECO:0000256" key="11">
    <source>
        <dbReference type="ARBA" id="ARBA00023201"/>
    </source>
</evidence>
<dbReference type="Pfam" id="PF00858">
    <property type="entry name" value="ASC"/>
    <property type="match status" value="1"/>
</dbReference>
<dbReference type="GO" id="GO:0005272">
    <property type="term" value="F:sodium channel activity"/>
    <property type="evidence" value="ECO:0007669"/>
    <property type="project" value="UniProtKB-KW"/>
</dbReference>
<keyword evidence="9 14" id="KW-0472">Membrane</keyword>
<evidence type="ECO:0000256" key="14">
    <source>
        <dbReference type="SAM" id="Phobius"/>
    </source>
</evidence>
<dbReference type="GO" id="GO:0016020">
    <property type="term" value="C:membrane"/>
    <property type="evidence" value="ECO:0007669"/>
    <property type="project" value="UniProtKB-SubCell"/>
</dbReference>
<dbReference type="AlphaFoldDB" id="A0A914DWU4"/>
<proteinExistence type="inferred from homology"/>
<evidence type="ECO:0000313" key="16">
    <source>
        <dbReference type="WBParaSite" id="ACRNAN_scaffold4573.g25628.t1"/>
    </source>
</evidence>
<evidence type="ECO:0000256" key="5">
    <source>
        <dbReference type="ARBA" id="ARBA00022692"/>
    </source>
</evidence>
<name>A0A914DWU4_9BILA</name>
<organism evidence="15 16">
    <name type="scientific">Acrobeloides nanus</name>
    <dbReference type="NCBI Taxonomy" id="290746"/>
    <lineage>
        <taxon>Eukaryota</taxon>
        <taxon>Metazoa</taxon>
        <taxon>Ecdysozoa</taxon>
        <taxon>Nematoda</taxon>
        <taxon>Chromadorea</taxon>
        <taxon>Rhabditida</taxon>
        <taxon>Tylenchina</taxon>
        <taxon>Cephalobomorpha</taxon>
        <taxon>Cephaloboidea</taxon>
        <taxon>Cephalobidae</taxon>
        <taxon>Acrobeloides</taxon>
    </lineage>
</organism>
<feature type="transmembrane region" description="Helical" evidence="14">
    <location>
        <begin position="71"/>
        <end position="92"/>
    </location>
</feature>
<sequence length="414" mass="48618">MSGLLHQNSSGENSLSPSEKILMRRILVTWLEKVQQDLNKFEHLRYSGYKDHCTIHGLYDVFISKSYLERFIWILTLVGCFILAIMCSKIAVNEWYQSIETTNTYFESWDLNMPDIIICPDLLLKKSEIDTLLDGAVAEDDEYKTKFLNPKRPGNLQDKFKFYTRKVKEMKRFIDYSTMIEHAEFPNMYLPFLPRNYPDRVLSLVEQGNAYEDAKMVFGNNTDFYLLKEFFRMQHIWGANYNERLNLSKIAYQCDSIFLTYDASLRVLKLFQNKTFNKLSFSRTLRNLIPNLDEILNVTERNFTDQEILSLHGIINFCNSEYVKETFDYHHKCYRFDSKEIFLSNDKNSIGIILPNDTVHGLLGEKGLWFSIVHDSRDITGKLIPKEEIDEIGPIQTSAINNLSWVYIRPGMDF</sequence>
<evidence type="ECO:0000256" key="4">
    <source>
        <dbReference type="ARBA" id="ARBA00022461"/>
    </source>
</evidence>
<evidence type="ECO:0000256" key="8">
    <source>
        <dbReference type="ARBA" id="ARBA00023065"/>
    </source>
</evidence>
<evidence type="ECO:0000256" key="13">
    <source>
        <dbReference type="RuleBase" id="RU000679"/>
    </source>
</evidence>
<evidence type="ECO:0000313" key="15">
    <source>
        <dbReference type="Proteomes" id="UP000887540"/>
    </source>
</evidence>
<evidence type="ECO:0000256" key="12">
    <source>
        <dbReference type="ARBA" id="ARBA00023303"/>
    </source>
</evidence>
<keyword evidence="4 13" id="KW-0894">Sodium channel</keyword>
<accession>A0A914DWU4</accession>
<dbReference type="InterPro" id="IPR001873">
    <property type="entry name" value="ENaC"/>
</dbReference>
<keyword evidence="12 13" id="KW-0407">Ion channel</keyword>
<keyword evidence="5 13" id="KW-0812">Transmembrane</keyword>
<keyword evidence="7" id="KW-0915">Sodium</keyword>
<keyword evidence="8 13" id="KW-0406">Ion transport</keyword>